<organism evidence="3 4">
    <name type="scientific">Pinctada imbricata</name>
    <name type="common">Atlantic pearl-oyster</name>
    <name type="synonym">Pinctada martensii</name>
    <dbReference type="NCBI Taxonomy" id="66713"/>
    <lineage>
        <taxon>Eukaryota</taxon>
        <taxon>Metazoa</taxon>
        <taxon>Spiralia</taxon>
        <taxon>Lophotrochozoa</taxon>
        <taxon>Mollusca</taxon>
        <taxon>Bivalvia</taxon>
        <taxon>Autobranchia</taxon>
        <taxon>Pteriomorphia</taxon>
        <taxon>Pterioida</taxon>
        <taxon>Pterioidea</taxon>
        <taxon>Pteriidae</taxon>
        <taxon>Pinctada</taxon>
    </lineage>
</organism>
<name>A0AA88Y9M2_PINIB</name>
<reference evidence="3" key="1">
    <citation type="submission" date="2019-08" db="EMBL/GenBank/DDBJ databases">
        <title>The improved chromosome-level genome for the pearl oyster Pinctada fucata martensii using PacBio sequencing and Hi-C.</title>
        <authorList>
            <person name="Zheng Z."/>
        </authorList>
    </citation>
    <scope>NUCLEOTIDE SEQUENCE</scope>
    <source>
        <strain evidence="3">ZZ-2019</strain>
        <tissue evidence="3">Adductor muscle</tissue>
    </source>
</reference>
<comment type="caution">
    <text evidence="3">The sequence shown here is derived from an EMBL/GenBank/DDBJ whole genome shotgun (WGS) entry which is preliminary data.</text>
</comment>
<evidence type="ECO:0000313" key="3">
    <source>
        <dbReference type="EMBL" id="KAK3100724.1"/>
    </source>
</evidence>
<evidence type="ECO:0000313" key="4">
    <source>
        <dbReference type="Proteomes" id="UP001186944"/>
    </source>
</evidence>
<feature type="region of interest" description="Disordered" evidence="2">
    <location>
        <begin position="1"/>
        <end position="58"/>
    </location>
</feature>
<keyword evidence="4" id="KW-1185">Reference proteome</keyword>
<feature type="coiled-coil region" evidence="1">
    <location>
        <begin position="134"/>
        <end position="175"/>
    </location>
</feature>
<accession>A0AA88Y9M2</accession>
<dbReference type="Proteomes" id="UP001186944">
    <property type="component" value="Unassembled WGS sequence"/>
</dbReference>
<feature type="compositionally biased region" description="Basic and acidic residues" evidence="2">
    <location>
        <begin position="1"/>
        <end position="16"/>
    </location>
</feature>
<proteinExistence type="predicted"/>
<gene>
    <name evidence="3" type="ORF">FSP39_024299</name>
</gene>
<dbReference type="EMBL" id="VSWD01000006">
    <property type="protein sequence ID" value="KAK3100724.1"/>
    <property type="molecule type" value="Genomic_DNA"/>
</dbReference>
<feature type="compositionally biased region" description="Polar residues" evidence="2">
    <location>
        <begin position="26"/>
        <end position="58"/>
    </location>
</feature>
<keyword evidence="1" id="KW-0175">Coiled coil</keyword>
<evidence type="ECO:0000256" key="1">
    <source>
        <dbReference type="SAM" id="Coils"/>
    </source>
</evidence>
<sequence>MNKRKQPEHISPIEKSFRRRFRSSSLPDITTMADQSKSPESNITVVTPTQPSGSPTQQTMVPPLDLSAAALPTTHSAPPVVTPVAPVAMEQPSASFIASLVPHLAHALNPYLTSIVQSAVKPLHDHIMQQDKVIMEQKKRIDEQEVTIHDLQRANDDLSSRVEEAECQVEELEQYGRRNSLRFHNITIPSLGCDTDKVIVDLCKDKLGVSITEDDISRSHPIGQPNRQGKVQLIARFRNWKIKNNIYVSKKKLRGSDDKIFITEDLTSYRQSIIRYISAAKRDRKIASYWTNDGRIFVKLSERGSKILIRSVEDLHATLSSQQ</sequence>
<evidence type="ECO:0000256" key="2">
    <source>
        <dbReference type="SAM" id="MobiDB-lite"/>
    </source>
</evidence>
<protein>
    <submittedName>
        <fullName evidence="3">Uncharacterized protein</fullName>
    </submittedName>
</protein>
<dbReference type="AlphaFoldDB" id="A0AA88Y9M2"/>